<dbReference type="Proteomes" id="UP000000559">
    <property type="component" value="Chromosome 5"/>
</dbReference>
<dbReference type="InParanoid" id="A0A1D8PP45"/>
<dbReference type="GO" id="GO:0044010">
    <property type="term" value="P:single-species biofilm formation"/>
    <property type="evidence" value="ECO:0000315"/>
    <property type="project" value="CGD"/>
</dbReference>
<proteinExistence type="predicted"/>
<dbReference type="CGD" id="CAL0000197589">
    <property type="gene designation" value="MSS2"/>
</dbReference>
<dbReference type="eggNOG" id="ENOG502QU4R">
    <property type="taxonomic scope" value="Eukaryota"/>
</dbReference>
<reference evidence="3 4" key="2">
    <citation type="journal article" date="2007" name="Genome Biol.">
        <title>Assembly of the Candida albicans genome into sixteen supercontigs aligned on the eight chromosomes.</title>
        <authorList>
            <person name="van het Hoog M."/>
            <person name="Rast T.J."/>
            <person name="Martchenko M."/>
            <person name="Grindle S."/>
            <person name="Dignard D."/>
            <person name="Hogues H."/>
            <person name="Cuomo C."/>
            <person name="Berriman M."/>
            <person name="Scherer S."/>
            <person name="Magee B.B."/>
            <person name="Whiteway M."/>
            <person name="Chibana H."/>
            <person name="Nantel A."/>
            <person name="Magee P.T."/>
        </authorList>
    </citation>
    <scope>GENOME REANNOTATION</scope>
    <source>
        <strain evidence="4">SC5314 / ATCC MYA-2876</strain>
    </source>
</reference>
<dbReference type="EMBL" id="CP017627">
    <property type="protein sequence ID" value="AOW29913.1"/>
    <property type="molecule type" value="Genomic_DNA"/>
</dbReference>
<dbReference type="SMR" id="A0A1D8PP45"/>
<dbReference type="Gene3D" id="1.25.40.10">
    <property type="entry name" value="Tetratricopeptide repeat domain"/>
    <property type="match status" value="1"/>
</dbReference>
<dbReference type="AlphaFoldDB" id="A0A1D8PP45"/>
<accession>A0A1D8PP45</accession>
<organism evidence="3 4">
    <name type="scientific">Candida albicans (strain SC5314 / ATCC MYA-2876)</name>
    <name type="common">Yeast</name>
    <dbReference type="NCBI Taxonomy" id="237561"/>
    <lineage>
        <taxon>Eukaryota</taxon>
        <taxon>Fungi</taxon>
        <taxon>Dikarya</taxon>
        <taxon>Ascomycota</taxon>
        <taxon>Saccharomycotina</taxon>
        <taxon>Pichiomycetes</taxon>
        <taxon>Debaryomycetaceae</taxon>
        <taxon>Candida/Lodderomyces clade</taxon>
        <taxon>Candida</taxon>
    </lineage>
</organism>
<feature type="compositionally biased region" description="Low complexity" evidence="1">
    <location>
        <begin position="16"/>
        <end position="38"/>
    </location>
</feature>
<evidence type="ECO:0000313" key="4">
    <source>
        <dbReference type="Proteomes" id="UP000000559"/>
    </source>
</evidence>
<reference evidence="3 4" key="3">
    <citation type="journal article" date="2013" name="Genome Biol.">
        <title>Assembly of a phased diploid Candida albicans genome facilitates allele-specific measurements and provides a simple model for repeat and indel structure.</title>
        <authorList>
            <person name="Muzzey D."/>
            <person name="Schwartz K."/>
            <person name="Weissman J.S."/>
            <person name="Sherlock G."/>
        </authorList>
    </citation>
    <scope>NUCLEOTIDE SEQUENCE [LARGE SCALE GENOMIC DNA]</scope>
    <source>
        <strain evidence="4">SC5314 / ATCC MYA-2876</strain>
    </source>
</reference>
<name>A0A1D8PP45_CANAL</name>
<reference evidence="3 4" key="1">
    <citation type="journal article" date="2004" name="Proc. Natl. Acad. Sci. U.S.A.">
        <title>The diploid genome sequence of Candida albicans.</title>
        <authorList>
            <person name="Jones T."/>
            <person name="Federspiel N.A."/>
            <person name="Chibana H."/>
            <person name="Dungan J."/>
            <person name="Kalman S."/>
            <person name="Magee B.B."/>
            <person name="Newport G."/>
            <person name="Thorstenson Y.R."/>
            <person name="Agabian N."/>
            <person name="Magee P.T."/>
            <person name="Davis R.W."/>
            <person name="Scherer S."/>
        </authorList>
    </citation>
    <scope>NUCLEOTIDE SEQUENCE [LARGE SCALE GENOMIC DNA]</scope>
    <source>
        <strain evidence="4">SC5314 / ATCC MYA-2876</strain>
    </source>
</reference>
<dbReference type="KEGG" id="cal:CAALFM_C505090WA"/>
<sequence>MIRQFLRNASSNATKATISTTSSLSTSTNNNYVNTPEQQRQEQRPELLTILPSKRILNRILFDIDSQLTYKQMIPILNHIYKNLSTPESINLNQLKIQSSYDLMKFKKLLQEIRKVTNSIDVHLLDLENELIEQSAELGNNDAITILAFETVRKRQILKEIVDEEDYQHANELIKQLIDINHPLVFKMAGDLSWELNQPNQAIEYWQTYIQLASNKNSGGDDYDDHLCQIYYNMGYYYFTYLKHPNLTLAKLNFQKCINHGFGGGGGSSGGNSNEFIVKSHFYLGQLYVNTNPKLSKYHWEISSSSGLKDSIINLGFLEMNCFQNYNLAIEWFKLGVELNPNEAQCLIGLFDAYIALQNWKSANIYLSKLNKLFETITEKKKKTSELPESIKSSIIYNESMLKTFHETRLNDIKLVTSKIV</sequence>
<dbReference type="FunCoup" id="A0A1D8PP45">
    <property type="interactions" value="14"/>
</dbReference>
<dbReference type="RefSeq" id="XP_721909.2">
    <property type="nucleotide sequence ID" value="XM_716816.2"/>
</dbReference>
<dbReference type="SUPFAM" id="SSF81901">
    <property type="entry name" value="HCP-like"/>
    <property type="match status" value="2"/>
</dbReference>
<protein>
    <recommendedName>
        <fullName evidence="5">Protein MSS2, mitochondrial</fullName>
    </recommendedName>
</protein>
<evidence type="ECO:0000256" key="1">
    <source>
        <dbReference type="SAM" id="MobiDB-lite"/>
    </source>
</evidence>
<dbReference type="OrthoDB" id="1658288at2759"/>
<dbReference type="STRING" id="237561.A0A1D8PP45"/>
<dbReference type="InterPro" id="IPR011990">
    <property type="entry name" value="TPR-like_helical_dom_sf"/>
</dbReference>
<gene>
    <name evidence="2" type="primary">MSS2</name>
    <name evidence="3" type="ordered locus">CAALFM_C505090WA</name>
    <name evidence="2" type="ordered locus">orf19.11484</name>
</gene>
<evidence type="ECO:0008006" key="5">
    <source>
        <dbReference type="Google" id="ProtNLM"/>
    </source>
</evidence>
<dbReference type="VEuPathDB" id="FungiDB:C5_05090W_A"/>
<dbReference type="GO" id="GO:0044180">
    <property type="term" value="P:filamentous growth of a unicellular organism"/>
    <property type="evidence" value="ECO:0000315"/>
    <property type="project" value="CGD"/>
</dbReference>
<keyword evidence="4" id="KW-1185">Reference proteome</keyword>
<dbReference type="GeneID" id="3636493"/>
<evidence type="ECO:0000313" key="3">
    <source>
        <dbReference type="EMBL" id="AOW29913.1"/>
    </source>
</evidence>
<evidence type="ECO:0000313" key="2">
    <source>
        <dbReference type="CGD" id="CAL0000197589"/>
    </source>
</evidence>
<feature type="region of interest" description="Disordered" evidence="1">
    <location>
        <begin position="16"/>
        <end position="43"/>
    </location>
</feature>